<dbReference type="Gene3D" id="3.40.47.10">
    <property type="match status" value="1"/>
</dbReference>
<comment type="caution">
    <text evidence="6">The sequence shown here is derived from an EMBL/GenBank/DDBJ whole genome shotgun (WGS) entry which is preliminary data.</text>
</comment>
<reference evidence="6 7" key="1">
    <citation type="submission" date="2019-05" db="EMBL/GenBank/DDBJ databases">
        <authorList>
            <person name="Zhou X."/>
        </authorList>
    </citation>
    <scope>NUCLEOTIDE SEQUENCE [LARGE SCALE GENOMIC DNA]</scope>
    <source>
        <strain evidence="6 7">DSM 432</strain>
    </source>
</reference>
<dbReference type="RefSeq" id="WP_138397768.1">
    <property type="nucleotide sequence ID" value="NZ_JBAFVI010000009.1"/>
</dbReference>
<comment type="pathway">
    <text evidence="3">Cofactor biosynthesis; biotin biosynthesis.</text>
</comment>
<gene>
    <name evidence="3" type="primary">bioZ</name>
    <name evidence="6" type="ORF">FBQ73_01585</name>
</gene>
<dbReference type="GeneID" id="95772151"/>
<keyword evidence="1 3" id="KW-0808">Transferase</keyword>
<dbReference type="PANTHER" id="PTHR34069:SF2">
    <property type="entry name" value="BETA-KETOACYL-[ACYL-CARRIER-PROTEIN] SYNTHASE III"/>
    <property type="match status" value="1"/>
</dbReference>
<dbReference type="GO" id="GO:0006633">
    <property type="term" value="P:fatty acid biosynthetic process"/>
    <property type="evidence" value="ECO:0007669"/>
    <property type="project" value="InterPro"/>
</dbReference>
<dbReference type="InterPro" id="IPR013751">
    <property type="entry name" value="ACP_syn_III_N"/>
</dbReference>
<accession>A0A6C1KM00</accession>
<comment type="similarity">
    <text evidence="3">Belongs to the thiolase-like superfamily. BioZ family.</text>
</comment>
<dbReference type="GO" id="GO:0044550">
    <property type="term" value="P:secondary metabolite biosynthetic process"/>
    <property type="evidence" value="ECO:0007669"/>
    <property type="project" value="TreeGrafter"/>
</dbReference>
<dbReference type="GO" id="GO:0004315">
    <property type="term" value="F:3-oxoacyl-[acyl-carrier-protein] synthase activity"/>
    <property type="evidence" value="ECO:0007669"/>
    <property type="project" value="InterPro"/>
</dbReference>
<dbReference type="HAMAP" id="MF_02249">
    <property type="entry name" value="BioZ"/>
    <property type="match status" value="1"/>
</dbReference>
<comment type="catalytic activity">
    <reaction evidence="3">
        <text>malonyl-[ACP] + an acyl-CoA + H(+) = a 3-oxoacyl-[ACP] + CO2 + CoA</text>
        <dbReference type="Rhea" id="RHEA:44448"/>
        <dbReference type="Rhea" id="RHEA-COMP:9623"/>
        <dbReference type="Rhea" id="RHEA-COMP:9916"/>
        <dbReference type="ChEBI" id="CHEBI:15378"/>
        <dbReference type="ChEBI" id="CHEBI:16526"/>
        <dbReference type="ChEBI" id="CHEBI:57287"/>
        <dbReference type="ChEBI" id="CHEBI:58342"/>
        <dbReference type="ChEBI" id="CHEBI:78449"/>
        <dbReference type="ChEBI" id="CHEBI:78776"/>
    </reaction>
</comment>
<keyword evidence="2 3" id="KW-0012">Acyltransferase</keyword>
<name>A0A6C1KM00_XANAU</name>
<dbReference type="SUPFAM" id="SSF53901">
    <property type="entry name" value="Thiolase-like"/>
    <property type="match status" value="1"/>
</dbReference>
<dbReference type="CDD" id="cd00830">
    <property type="entry name" value="KAS_III"/>
    <property type="match status" value="1"/>
</dbReference>
<dbReference type="UniPathway" id="UPA00078"/>
<dbReference type="Pfam" id="PF08541">
    <property type="entry name" value="ACP_syn_III_C"/>
    <property type="match status" value="1"/>
</dbReference>
<protein>
    <recommendedName>
        <fullName evidence="3">3-oxopimeloyl-[acyl-carrier-protein] synthase</fullName>
        <shortName evidence="3">3-oxopimeloyl-[ACP] synthase</shortName>
        <ecNumber evidence="3">2.3.1.-</ecNumber>
    </recommendedName>
</protein>
<dbReference type="EMBL" id="VAUP01000004">
    <property type="protein sequence ID" value="TLX44767.1"/>
    <property type="molecule type" value="Genomic_DNA"/>
</dbReference>
<comment type="catalytic activity">
    <reaction evidence="3">
        <text>glutaryl-CoA + malonyl-[ACP] + H(+) = 3-oxo-6-carboxyhexanoyl-[ACP] + CO2 + CoA</text>
        <dbReference type="Rhea" id="RHEA:67904"/>
        <dbReference type="Rhea" id="RHEA-COMP:9623"/>
        <dbReference type="Rhea" id="RHEA-COMP:17387"/>
        <dbReference type="ChEBI" id="CHEBI:15378"/>
        <dbReference type="ChEBI" id="CHEBI:16526"/>
        <dbReference type="ChEBI" id="CHEBI:57287"/>
        <dbReference type="ChEBI" id="CHEBI:57378"/>
        <dbReference type="ChEBI" id="CHEBI:78449"/>
        <dbReference type="ChEBI" id="CHEBI:176519"/>
    </reaction>
</comment>
<comment type="function">
    <text evidence="3">Involved in the formation of the biotin precursor pimeloyl-ACP. Catalyzes the condensation of glutaryl-CoA, an intermediate in lysine degradation, with malonyl-ACP to produce 3-oxopimeloyl-ACP.</text>
</comment>
<feature type="active site" evidence="3">
    <location>
        <position position="118"/>
    </location>
</feature>
<dbReference type="GO" id="GO:0009102">
    <property type="term" value="P:biotin biosynthetic process"/>
    <property type="evidence" value="ECO:0007669"/>
    <property type="project" value="UniProtKB-UniRule"/>
</dbReference>
<feature type="active site" evidence="3">
    <location>
        <position position="286"/>
    </location>
</feature>
<dbReference type="AlphaFoldDB" id="A0A6C1KM00"/>
<dbReference type="InterPro" id="IPR013747">
    <property type="entry name" value="ACP_syn_III_C"/>
</dbReference>
<evidence type="ECO:0000313" key="7">
    <source>
        <dbReference type="Proteomes" id="UP000305131"/>
    </source>
</evidence>
<feature type="region of interest" description="ACP-binding" evidence="3">
    <location>
        <begin position="257"/>
        <end position="261"/>
    </location>
</feature>
<dbReference type="EC" id="2.3.1.-" evidence="3"/>
<evidence type="ECO:0000256" key="1">
    <source>
        <dbReference type="ARBA" id="ARBA00022679"/>
    </source>
</evidence>
<dbReference type="NCBIfam" id="NF004623">
    <property type="entry name" value="PRK05963.1"/>
    <property type="match status" value="1"/>
</dbReference>
<organism evidence="6 7">
    <name type="scientific">Xanthobacter autotrophicus</name>
    <dbReference type="NCBI Taxonomy" id="280"/>
    <lineage>
        <taxon>Bacteria</taxon>
        <taxon>Pseudomonadati</taxon>
        <taxon>Pseudomonadota</taxon>
        <taxon>Alphaproteobacteria</taxon>
        <taxon>Hyphomicrobiales</taxon>
        <taxon>Xanthobacteraceae</taxon>
        <taxon>Xanthobacter</taxon>
    </lineage>
</organism>
<dbReference type="PANTHER" id="PTHR34069">
    <property type="entry name" value="3-OXOACYL-[ACYL-CARRIER-PROTEIN] SYNTHASE 3"/>
    <property type="match status" value="1"/>
</dbReference>
<dbReference type="Pfam" id="PF08545">
    <property type="entry name" value="ACP_syn_III"/>
    <property type="match status" value="1"/>
</dbReference>
<proteinExistence type="inferred from homology"/>
<dbReference type="InterPro" id="IPR016039">
    <property type="entry name" value="Thiolase-like"/>
</dbReference>
<dbReference type="InterPro" id="IPR046403">
    <property type="entry name" value="BioZ"/>
</dbReference>
<feature type="active site" evidence="3">
    <location>
        <position position="256"/>
    </location>
</feature>
<evidence type="ECO:0000256" key="2">
    <source>
        <dbReference type="ARBA" id="ARBA00023315"/>
    </source>
</evidence>
<evidence type="ECO:0000256" key="3">
    <source>
        <dbReference type="HAMAP-Rule" id="MF_02249"/>
    </source>
</evidence>
<evidence type="ECO:0000313" key="6">
    <source>
        <dbReference type="EMBL" id="TLX44767.1"/>
    </source>
</evidence>
<dbReference type="NCBIfam" id="NF006829">
    <property type="entry name" value="PRK09352.1"/>
    <property type="match status" value="1"/>
</dbReference>
<evidence type="ECO:0000259" key="4">
    <source>
        <dbReference type="Pfam" id="PF08541"/>
    </source>
</evidence>
<dbReference type="OrthoDB" id="9815506at2"/>
<keyword evidence="3" id="KW-0093">Biotin biosynthesis</keyword>
<feature type="domain" description="Beta-ketoacyl-[acyl-carrier-protein] synthase III C-terminal" evidence="4">
    <location>
        <begin position="240"/>
        <end position="328"/>
    </location>
</feature>
<dbReference type="Proteomes" id="UP000305131">
    <property type="component" value="Unassembled WGS sequence"/>
</dbReference>
<sequence>MAKAPVAGTRIAGFGHYAPDEVMTSAQIERGLGLAEGWIVGRTGIRARRVAAPHEAVSDLAFAAAEMALADAGLPKAAIGLTLLATSTPDHLLPPTAPLLAHRLGLPASGAVDLTGACAGFLYALVLADGFVRTTGRAVLVVAANILSRRVDPADPSTAALFADAAGAVVLAPSPREGAGVVGSCLASDGSGYDLIQIPDSGSRLSTSGQAGAGRMVMREGRTVFSRAVGMMAASCRTALEEAGLTLDEVTHFLPHQANARIITAVAERLAIGPERTLSSVADYGNSSAATVPFTLSALRATRAYREGDVLLIAAAGAGLTGGAAVFRF</sequence>
<feature type="domain" description="Beta-ketoacyl-[acyl-carrier-protein] synthase III N-terminal" evidence="5">
    <location>
        <begin position="113"/>
        <end position="190"/>
    </location>
</feature>
<evidence type="ECO:0000259" key="5">
    <source>
        <dbReference type="Pfam" id="PF08545"/>
    </source>
</evidence>